<protein>
    <submittedName>
        <fullName evidence="3">PID domain-containing protein</fullName>
    </submittedName>
</protein>
<sequence>MMGWLFNTNKIAKSHFCVWYLGSREADGVRGSAIVLPVMRHLLRESFKKTPSKATVQIAHKGLKLTQSVPALSRSGKVKMQLVEFQISANCITYSLTGSAPFDDVVGVVMLVLNPEMQSPMHVHCYRCDSAETAQIMHANIQLLLSRPTHQRAIMDLEQRLFLSGLLHPRPTSRPVLASRSNSGVTDAQRNPTVDLRTKRASTGDLTKVGLHLDGLQSKRISQLSVSELPALDDPDQRYRLFGDTLTRPNKKTRSLDNIHDAHVSTELRGPPPPLPRRGAVIESLGERNFGTTSSSWTATRHHSFKCRL</sequence>
<feature type="domain" description="PID" evidence="1">
    <location>
        <begin position="11"/>
        <end position="154"/>
    </location>
</feature>
<keyword evidence="2" id="KW-1185">Reference proteome</keyword>
<dbReference type="PANTHER" id="PTHR41148:SF1">
    <property type="entry name" value="LP09875P"/>
    <property type="match status" value="1"/>
</dbReference>
<dbReference type="InterPro" id="IPR011993">
    <property type="entry name" value="PH-like_dom_sf"/>
</dbReference>
<dbReference type="WBParaSite" id="MBELARI_LOCUS10914">
    <property type="protein sequence ID" value="MBELARI_LOCUS10914"/>
    <property type="gene ID" value="MBELARI_LOCUS10914"/>
</dbReference>
<dbReference type="SUPFAM" id="SSF50729">
    <property type="entry name" value="PH domain-like"/>
    <property type="match status" value="1"/>
</dbReference>
<dbReference type="AlphaFoldDB" id="A0AAF3EAG2"/>
<dbReference type="Gene3D" id="2.30.29.30">
    <property type="entry name" value="Pleckstrin-homology domain (PH domain)/Phosphotyrosine-binding domain (PTB)"/>
    <property type="match status" value="1"/>
</dbReference>
<proteinExistence type="predicted"/>
<dbReference type="InterPro" id="IPR006020">
    <property type="entry name" value="PTB/PI_dom"/>
</dbReference>
<accession>A0AAF3EAG2</accession>
<evidence type="ECO:0000313" key="3">
    <source>
        <dbReference type="WBParaSite" id="MBELARI_LOCUS10914"/>
    </source>
</evidence>
<dbReference type="PANTHER" id="PTHR41148">
    <property type="entry name" value="LP09875P"/>
    <property type="match status" value="1"/>
</dbReference>
<dbReference type="SMART" id="SM00462">
    <property type="entry name" value="PTB"/>
    <property type="match status" value="1"/>
</dbReference>
<dbReference type="Proteomes" id="UP000887575">
    <property type="component" value="Unassembled WGS sequence"/>
</dbReference>
<evidence type="ECO:0000259" key="1">
    <source>
        <dbReference type="SMART" id="SM00462"/>
    </source>
</evidence>
<name>A0AAF3EAG2_9BILA</name>
<reference evidence="3" key="1">
    <citation type="submission" date="2024-02" db="UniProtKB">
        <authorList>
            <consortium name="WormBaseParasite"/>
        </authorList>
    </citation>
    <scope>IDENTIFICATION</scope>
</reference>
<organism evidence="2 3">
    <name type="scientific">Mesorhabditis belari</name>
    <dbReference type="NCBI Taxonomy" id="2138241"/>
    <lineage>
        <taxon>Eukaryota</taxon>
        <taxon>Metazoa</taxon>
        <taxon>Ecdysozoa</taxon>
        <taxon>Nematoda</taxon>
        <taxon>Chromadorea</taxon>
        <taxon>Rhabditida</taxon>
        <taxon>Rhabditina</taxon>
        <taxon>Rhabditomorpha</taxon>
        <taxon>Rhabditoidea</taxon>
        <taxon>Rhabditidae</taxon>
        <taxon>Mesorhabditinae</taxon>
        <taxon>Mesorhabditis</taxon>
    </lineage>
</organism>
<evidence type="ECO:0000313" key="2">
    <source>
        <dbReference type="Proteomes" id="UP000887575"/>
    </source>
</evidence>